<dbReference type="SUPFAM" id="SSF50978">
    <property type="entry name" value="WD40 repeat-like"/>
    <property type="match status" value="2"/>
</dbReference>
<evidence type="ECO:0000256" key="2">
    <source>
        <dbReference type="ARBA" id="ARBA00022490"/>
    </source>
</evidence>
<comment type="subcellular location">
    <subcellularLocation>
        <location evidence="1">Cytoplasm</location>
    </subcellularLocation>
</comment>
<evidence type="ECO:0000256" key="5">
    <source>
        <dbReference type="ARBA" id="ARBA00022737"/>
    </source>
</evidence>
<keyword evidence="3" id="KW-0853">WD repeat</keyword>
<sequence length="948" mass="103517">MHLQQVAYRYTLVADPVRNIIFAGNGNLLEIYSLIQTGSNKHLKLINTIEIVPAPLVVSHISVDDSYVVVAGGSNLSVLEEVDGEFTIRWKHNVGDNIAAAKFLKCDSTVVAVTKKKHFYSFVRKEDGFELVRRVTLEPVTTIFSAYFIGDSLESLQVITGGIFGEIESFKLGSEPPERLFSLKGHDGMVFGIHITPTHIFSIGDDRALRIFTLKDGEEQFVAYGHQDRIRGLCVDLTSDPLNPYVYTAGDTTAVWKYDTVANSGHLIHQYESATGKVMAIAIADGCLIGCSAQGALFNVEALRQQMEFVESPELGVVRSFAKGRDSTYYVVDDKKDLKYRKINDELSPVDGFQGLKLRYNTLMISPNGKTIITSGDSVVYVIDAATLTGGSQFQMADVLGGVCLVGNSHLLAVSRQGKAVMVELSTNSFTNFHIEKGLPIKCAITNGPFMVIGTGRGYVSLYDEDTNMIIDSICVAAKKDVVVDLIWDSKSLKKTHFYALTRDGKCSLLTILESKALELVETWSTIRTPAGFLSPRNPSSSTTPYIWGFRGPEFVVTSLKGTNPLIVFECGGGNRIMSVFPTFEGDDLTTVRFEYIVRGELKVVEGKIPKANFAMGPFHKSEIYGAVEVNREGETPAIVTVGVDTQVILSKLSDNGLPLPVCRNFTHLSSIHCVEVITVGENTYIVTAGGRSEVRLWQVLPAYLNSLAGYEGTPDYRVVSVKVREDAGKLFIFAATSIRELQAYSFDLEHPTNQLKKIYAFKCPDQGTFGKVASAPDFSSIFAVGTSGTVYALKWPQSEANAESDQTEPVYRSQRPNEAGTLGLCAVPASVPRANDIVIMGDDGGSVYVVDLTATDPLLKIEDLHFSQISDMVTFSVESDPSRFRLASVSSEGVLAITAISNDFSSFEKLISKPLCVGDPMSLRLTRSGFLVAGEGLQAIRFDELGI</sequence>
<dbReference type="Proteomes" id="UP000492821">
    <property type="component" value="Unassembled WGS sequence"/>
</dbReference>
<dbReference type="InterPro" id="IPR051973">
    <property type="entry name" value="tRNA_Anticodon_Mtase-Reg"/>
</dbReference>
<dbReference type="PANTHER" id="PTHR14344:SF3">
    <property type="entry name" value="WD REPEAT-CONTAINING PROTEIN 6"/>
    <property type="match status" value="1"/>
</dbReference>
<evidence type="ECO:0000256" key="4">
    <source>
        <dbReference type="ARBA" id="ARBA00022694"/>
    </source>
</evidence>
<name>A0A7E4ZW16_PANRE</name>
<evidence type="ECO:0000256" key="6">
    <source>
        <dbReference type="ARBA" id="ARBA00038255"/>
    </source>
</evidence>
<reference evidence="9" key="2">
    <citation type="submission" date="2020-10" db="UniProtKB">
        <authorList>
            <consortium name="WormBaseParasite"/>
        </authorList>
    </citation>
    <scope>IDENTIFICATION</scope>
</reference>
<keyword evidence="4" id="KW-0819">tRNA processing</keyword>
<keyword evidence="5" id="KW-0677">Repeat</keyword>
<evidence type="ECO:0000256" key="7">
    <source>
        <dbReference type="ARBA" id="ARBA00040154"/>
    </source>
</evidence>
<dbReference type="WBParaSite" id="Pan_g20973.t1">
    <property type="protein sequence ID" value="Pan_g20973.t1"/>
    <property type="gene ID" value="Pan_g20973"/>
</dbReference>
<evidence type="ECO:0000256" key="1">
    <source>
        <dbReference type="ARBA" id="ARBA00004496"/>
    </source>
</evidence>
<reference evidence="8" key="1">
    <citation type="journal article" date="2013" name="Genetics">
        <title>The draft genome and transcriptome of Panagrellus redivivus are shaped by the harsh demands of a free-living lifestyle.</title>
        <authorList>
            <person name="Srinivasan J."/>
            <person name="Dillman A.R."/>
            <person name="Macchietto M.G."/>
            <person name="Heikkinen L."/>
            <person name="Lakso M."/>
            <person name="Fracchia K.M."/>
            <person name="Antoshechkin I."/>
            <person name="Mortazavi A."/>
            <person name="Wong G."/>
            <person name="Sternberg P.W."/>
        </authorList>
    </citation>
    <scope>NUCLEOTIDE SEQUENCE [LARGE SCALE GENOMIC DNA]</scope>
    <source>
        <strain evidence="8">MT8872</strain>
    </source>
</reference>
<organism evidence="8 9">
    <name type="scientific">Panagrellus redivivus</name>
    <name type="common">Microworm</name>
    <dbReference type="NCBI Taxonomy" id="6233"/>
    <lineage>
        <taxon>Eukaryota</taxon>
        <taxon>Metazoa</taxon>
        <taxon>Ecdysozoa</taxon>
        <taxon>Nematoda</taxon>
        <taxon>Chromadorea</taxon>
        <taxon>Rhabditida</taxon>
        <taxon>Tylenchina</taxon>
        <taxon>Panagrolaimomorpha</taxon>
        <taxon>Panagrolaimoidea</taxon>
        <taxon>Panagrolaimidae</taxon>
        <taxon>Panagrellus</taxon>
    </lineage>
</organism>
<keyword evidence="8" id="KW-1185">Reference proteome</keyword>
<dbReference type="Gene3D" id="2.130.10.10">
    <property type="entry name" value="YVTN repeat-like/Quinoprotein amine dehydrogenase"/>
    <property type="match status" value="3"/>
</dbReference>
<dbReference type="InterPro" id="IPR001680">
    <property type="entry name" value="WD40_rpt"/>
</dbReference>
<dbReference type="GO" id="GO:0005737">
    <property type="term" value="C:cytoplasm"/>
    <property type="evidence" value="ECO:0007669"/>
    <property type="project" value="UniProtKB-SubCell"/>
</dbReference>
<accession>A0A7E4ZW16</accession>
<evidence type="ECO:0000313" key="9">
    <source>
        <dbReference type="WBParaSite" id="Pan_g20973.t1"/>
    </source>
</evidence>
<keyword evidence="2" id="KW-0963">Cytoplasm</keyword>
<dbReference type="GO" id="GO:0030488">
    <property type="term" value="P:tRNA methylation"/>
    <property type="evidence" value="ECO:0007669"/>
    <property type="project" value="TreeGrafter"/>
</dbReference>
<dbReference type="PANTHER" id="PTHR14344">
    <property type="entry name" value="WD REPEAT PROTEIN"/>
    <property type="match status" value="1"/>
</dbReference>
<dbReference type="AlphaFoldDB" id="A0A7E4ZW16"/>
<dbReference type="InterPro" id="IPR015943">
    <property type="entry name" value="WD40/YVTN_repeat-like_dom_sf"/>
</dbReference>
<comment type="similarity">
    <text evidence="6">Belongs to the WD repeat WDR6 family.</text>
</comment>
<protein>
    <recommendedName>
        <fullName evidence="7">tRNA (34-2'-O)-methyltransferase regulator WDR6</fullName>
    </recommendedName>
</protein>
<evidence type="ECO:0000256" key="3">
    <source>
        <dbReference type="ARBA" id="ARBA00022574"/>
    </source>
</evidence>
<proteinExistence type="inferred from homology"/>
<evidence type="ECO:0000313" key="8">
    <source>
        <dbReference type="Proteomes" id="UP000492821"/>
    </source>
</evidence>
<dbReference type="SMART" id="SM00320">
    <property type="entry name" value="WD40"/>
    <property type="match status" value="4"/>
</dbReference>
<dbReference type="InterPro" id="IPR036322">
    <property type="entry name" value="WD40_repeat_dom_sf"/>
</dbReference>